<accession>A0A1H5SL54</accession>
<gene>
    <name evidence="1" type="ORF">SAMN04488130_101338</name>
</gene>
<name>A0A1H5SL54_9FLAO</name>
<reference evidence="2" key="1">
    <citation type="submission" date="2016-10" db="EMBL/GenBank/DDBJ databases">
        <authorList>
            <person name="Varghese N."/>
            <person name="Submissions S."/>
        </authorList>
    </citation>
    <scope>NUCLEOTIDE SEQUENCE [LARGE SCALE GENOMIC DNA]</scope>
    <source>
        <strain evidence="2">CGMCC 1.9230</strain>
    </source>
</reference>
<dbReference type="Proteomes" id="UP000236737">
    <property type="component" value="Unassembled WGS sequence"/>
</dbReference>
<evidence type="ECO:0000313" key="1">
    <source>
        <dbReference type="EMBL" id="SEF51180.1"/>
    </source>
</evidence>
<organism evidence="1 2">
    <name type="scientific">Flavobacterium urumqiense</name>
    <dbReference type="NCBI Taxonomy" id="935224"/>
    <lineage>
        <taxon>Bacteria</taxon>
        <taxon>Pseudomonadati</taxon>
        <taxon>Bacteroidota</taxon>
        <taxon>Flavobacteriia</taxon>
        <taxon>Flavobacteriales</taxon>
        <taxon>Flavobacteriaceae</taxon>
        <taxon>Flavobacterium</taxon>
    </lineage>
</organism>
<protein>
    <submittedName>
        <fullName evidence="1">Uncharacterized protein</fullName>
    </submittedName>
</protein>
<dbReference type="EMBL" id="FNVP01000001">
    <property type="protein sequence ID" value="SEF51180.1"/>
    <property type="molecule type" value="Genomic_DNA"/>
</dbReference>
<sequence>MGQFKNYICLTREVRMQFLKDSIAELYPFIDDDIEFYNDKLDFNILSYNSKIKWNYPLTEKYRDNWDWNSIEQNDSISKNFNLALLSLIRLLVHYQNVTVLEI</sequence>
<dbReference type="RefSeq" id="WP_103998476.1">
    <property type="nucleotide sequence ID" value="NZ_FNVP01000001.1"/>
</dbReference>
<proteinExistence type="predicted"/>
<keyword evidence="2" id="KW-1185">Reference proteome</keyword>
<dbReference type="AlphaFoldDB" id="A0A1H5SL54"/>
<evidence type="ECO:0000313" key="2">
    <source>
        <dbReference type="Proteomes" id="UP000236737"/>
    </source>
</evidence>